<feature type="compositionally biased region" description="Polar residues" evidence="1">
    <location>
        <begin position="141"/>
        <end position="164"/>
    </location>
</feature>
<feature type="region of interest" description="Disordered" evidence="1">
    <location>
        <begin position="224"/>
        <end position="247"/>
    </location>
</feature>
<name>A0A433TP00_ELYCH</name>
<feature type="compositionally biased region" description="Basic and acidic residues" evidence="1">
    <location>
        <begin position="586"/>
        <end position="596"/>
    </location>
</feature>
<dbReference type="STRING" id="188477.A0A433TP00"/>
<feature type="compositionally biased region" description="Polar residues" evidence="1">
    <location>
        <begin position="760"/>
        <end position="776"/>
    </location>
</feature>
<feature type="domain" description="DNA-repair protein Xrcc1 N-terminal" evidence="2">
    <location>
        <begin position="4"/>
        <end position="136"/>
    </location>
</feature>
<dbReference type="GO" id="GO:0000012">
    <property type="term" value="P:single strand break repair"/>
    <property type="evidence" value="ECO:0007669"/>
    <property type="project" value="InterPro"/>
</dbReference>
<dbReference type="InterPro" id="IPR008979">
    <property type="entry name" value="Galactose-bd-like_sf"/>
</dbReference>
<dbReference type="PANTHER" id="PTHR11370:SF4">
    <property type="entry name" value="DNA-REPAIR PROTEIN XRCC1 N-TERMINAL DOMAIN-CONTAINING PROTEIN"/>
    <property type="match status" value="1"/>
</dbReference>
<gene>
    <name evidence="3" type="ORF">EGW08_008935</name>
</gene>
<feature type="region of interest" description="Disordered" evidence="1">
    <location>
        <begin position="140"/>
        <end position="164"/>
    </location>
</feature>
<keyword evidence="4" id="KW-1185">Reference proteome</keyword>
<dbReference type="SUPFAM" id="SSF49785">
    <property type="entry name" value="Galactose-binding domain-like"/>
    <property type="match status" value="1"/>
</dbReference>
<feature type="compositionally biased region" description="Basic and acidic residues" evidence="1">
    <location>
        <begin position="529"/>
        <end position="544"/>
    </location>
</feature>
<dbReference type="GO" id="GO:0006284">
    <property type="term" value="P:base-excision repair"/>
    <property type="evidence" value="ECO:0007669"/>
    <property type="project" value="TreeGrafter"/>
</dbReference>
<dbReference type="GO" id="GO:0003684">
    <property type="term" value="F:damaged DNA binding"/>
    <property type="evidence" value="ECO:0007669"/>
    <property type="project" value="InterPro"/>
</dbReference>
<feature type="region of interest" description="Disordered" evidence="1">
    <location>
        <begin position="332"/>
        <end position="403"/>
    </location>
</feature>
<dbReference type="OrthoDB" id="25840at2759"/>
<feature type="compositionally biased region" description="Polar residues" evidence="1">
    <location>
        <begin position="631"/>
        <end position="643"/>
    </location>
</feature>
<sequence>MRDVCHKASNIVCGDGSRKWLSDSSDRSGKIEAVLQLEESCQLAYIDIGTIWCSSLEVRVGRSDWPQTTEYQSLIPVVNLMTPVDCRLGRASSVTKMFSKADFSSTTAAQSWDRVQVICRQPFRKDVQLGVSFIRLKSAKPTPQTDSNAETASKYLQETSNKTSRDVSSIQQHFFKKMLPIKSERASPAAQLKQKLLKISGSGEHGSEHEQSLSRTAKLVLKASENSDAQRLASPAPPTPKRGLFSDHLTKQKAVPIEKELKLFFPSLKISLDDVEKLTVADLRHKFEKKKRRKLTVEEKRKFSRFCEKFICSLLESEDGGDDLFASAVSNQTTPLRDDDNNISRSSDGIGKNENFTPKKYHNSSSVSPKLTIITAKSSSGTSQREKSSEAVPSVSVLEKASSQSNGKGEIFATVKLPHSLPTVSEAPLTSVNTNAFSCKVIPTRKSINVLDSDLNFEEKREDEDPESKNIFLREGSLGTNKDESEECSSVTYDEDEDEEGGDSDTSSGGSSPNILKSEKRKQTSNLENVRKSYEKLYNLDKSPKPCAAQTDASPQRFSQARKRKLDQEGSHIWHKLGSQAIGNNDEEKNEIKGGDEQSAAWQDQTAGSLAASSSSSATILALDSLPSQTILSSKVGQKNASPKTPKGKVYRMLTSSNGKGPKGLVEQKEMKGQSHVAQNITMEDRQTAKLGLLNEKGIGAVGFGSPKNGLPKSSIHAESVNESAVFPQRDDGDIPPKGRGRGHHSGQGRGRPARRRGASNATHSPTVSSPKPNNSRPELVFCDKCYGEFPSDVFGGHYTFCARPAVFADDDVSGTPGMSGTARHEALIDETVDYSECPICLERFPQDVLPVHASECGL</sequence>
<evidence type="ECO:0000313" key="3">
    <source>
        <dbReference type="EMBL" id="RUS83313.1"/>
    </source>
</evidence>
<feature type="region of interest" description="Disordered" evidence="1">
    <location>
        <begin position="458"/>
        <end position="609"/>
    </location>
</feature>
<dbReference type="AlphaFoldDB" id="A0A433TP00"/>
<evidence type="ECO:0000259" key="2">
    <source>
        <dbReference type="Pfam" id="PF01834"/>
    </source>
</evidence>
<feature type="region of interest" description="Disordered" evidence="1">
    <location>
        <begin position="631"/>
        <end position="665"/>
    </location>
</feature>
<feature type="compositionally biased region" description="Acidic residues" evidence="1">
    <location>
        <begin position="493"/>
        <end position="503"/>
    </location>
</feature>
<organism evidence="3 4">
    <name type="scientific">Elysia chlorotica</name>
    <name type="common">Eastern emerald elysia</name>
    <name type="synonym">Sea slug</name>
    <dbReference type="NCBI Taxonomy" id="188477"/>
    <lineage>
        <taxon>Eukaryota</taxon>
        <taxon>Metazoa</taxon>
        <taxon>Spiralia</taxon>
        <taxon>Lophotrochozoa</taxon>
        <taxon>Mollusca</taxon>
        <taxon>Gastropoda</taxon>
        <taxon>Heterobranchia</taxon>
        <taxon>Euthyneura</taxon>
        <taxon>Panpulmonata</taxon>
        <taxon>Sacoglossa</taxon>
        <taxon>Placobranchoidea</taxon>
        <taxon>Plakobranchidae</taxon>
        <taxon>Elysia</taxon>
    </lineage>
</organism>
<feature type="compositionally biased region" description="Polar residues" evidence="1">
    <location>
        <begin position="363"/>
        <end position="383"/>
    </location>
</feature>
<dbReference type="PANTHER" id="PTHR11370">
    <property type="entry name" value="DNA-REPAIR PROTEIN XRCC1"/>
    <property type="match status" value="1"/>
</dbReference>
<dbReference type="Proteomes" id="UP000271974">
    <property type="component" value="Unassembled WGS sequence"/>
</dbReference>
<dbReference type="Pfam" id="PF01834">
    <property type="entry name" value="XRCC1_N"/>
    <property type="match status" value="1"/>
</dbReference>
<dbReference type="EMBL" id="RQTK01000249">
    <property type="protein sequence ID" value="RUS83313.1"/>
    <property type="molecule type" value="Genomic_DNA"/>
</dbReference>
<dbReference type="GO" id="GO:0005634">
    <property type="term" value="C:nucleus"/>
    <property type="evidence" value="ECO:0007669"/>
    <property type="project" value="InterPro"/>
</dbReference>
<accession>A0A433TP00</accession>
<evidence type="ECO:0000256" key="1">
    <source>
        <dbReference type="SAM" id="MobiDB-lite"/>
    </source>
</evidence>
<feature type="compositionally biased region" description="Basic residues" evidence="1">
    <location>
        <begin position="739"/>
        <end position="758"/>
    </location>
</feature>
<dbReference type="Gene3D" id="2.60.120.260">
    <property type="entry name" value="Galactose-binding domain-like"/>
    <property type="match status" value="1"/>
</dbReference>
<protein>
    <recommendedName>
        <fullName evidence="2">DNA-repair protein Xrcc1 N-terminal domain-containing protein</fullName>
    </recommendedName>
</protein>
<dbReference type="FunFam" id="2.60.120.260:FF:000025">
    <property type="entry name" value="DNA repair protein XRCC1 isoform X1"/>
    <property type="match status" value="1"/>
</dbReference>
<dbReference type="InterPro" id="IPR002706">
    <property type="entry name" value="Xrcc1_N"/>
</dbReference>
<feature type="region of interest" description="Disordered" evidence="1">
    <location>
        <begin position="713"/>
        <end position="776"/>
    </location>
</feature>
<comment type="caution">
    <text evidence="3">The sequence shown here is derived from an EMBL/GenBank/DDBJ whole genome shotgun (WGS) entry which is preliminary data.</text>
</comment>
<proteinExistence type="predicted"/>
<reference evidence="3 4" key="1">
    <citation type="submission" date="2019-01" db="EMBL/GenBank/DDBJ databases">
        <title>A draft genome assembly of the solar-powered sea slug Elysia chlorotica.</title>
        <authorList>
            <person name="Cai H."/>
            <person name="Li Q."/>
            <person name="Fang X."/>
            <person name="Li J."/>
            <person name="Curtis N.E."/>
            <person name="Altenburger A."/>
            <person name="Shibata T."/>
            <person name="Feng M."/>
            <person name="Maeda T."/>
            <person name="Schwartz J.A."/>
            <person name="Shigenobu S."/>
            <person name="Lundholm N."/>
            <person name="Nishiyama T."/>
            <person name="Yang H."/>
            <person name="Hasebe M."/>
            <person name="Li S."/>
            <person name="Pierce S.K."/>
            <person name="Wang J."/>
        </authorList>
    </citation>
    <scope>NUCLEOTIDE SEQUENCE [LARGE SCALE GENOMIC DNA]</scope>
    <source>
        <strain evidence="3">EC2010</strain>
        <tissue evidence="3">Whole organism of an adult</tissue>
    </source>
</reference>
<evidence type="ECO:0000313" key="4">
    <source>
        <dbReference type="Proteomes" id="UP000271974"/>
    </source>
</evidence>